<dbReference type="GO" id="GO:0043171">
    <property type="term" value="P:peptide catabolic process"/>
    <property type="evidence" value="ECO:0007669"/>
    <property type="project" value="TreeGrafter"/>
</dbReference>
<dbReference type="SUPFAM" id="SSF55486">
    <property type="entry name" value="Metalloproteases ('zincins'), catalytic domain"/>
    <property type="match status" value="1"/>
</dbReference>
<organism evidence="2 3">
    <name type="scientific">Mesorhabditis spiculigera</name>
    <dbReference type="NCBI Taxonomy" id="96644"/>
    <lineage>
        <taxon>Eukaryota</taxon>
        <taxon>Metazoa</taxon>
        <taxon>Ecdysozoa</taxon>
        <taxon>Nematoda</taxon>
        <taxon>Chromadorea</taxon>
        <taxon>Rhabditida</taxon>
        <taxon>Rhabditina</taxon>
        <taxon>Rhabditomorpha</taxon>
        <taxon>Rhabditoidea</taxon>
        <taxon>Rhabditidae</taxon>
        <taxon>Mesorhabditinae</taxon>
        <taxon>Mesorhabditis</taxon>
    </lineage>
</organism>
<feature type="domain" description="Peptidase M1 membrane alanine aminopeptidase" evidence="1">
    <location>
        <begin position="43"/>
        <end position="220"/>
    </location>
</feature>
<gene>
    <name evidence="2" type="ORF">MSPICULIGERA_LOCUS2019</name>
</gene>
<dbReference type="PANTHER" id="PTHR11533">
    <property type="entry name" value="PROTEASE M1 ZINC METALLOPROTEASE"/>
    <property type="match status" value="1"/>
</dbReference>
<feature type="non-terminal residue" evidence="2">
    <location>
        <position position="372"/>
    </location>
</feature>
<dbReference type="Pfam" id="PF01433">
    <property type="entry name" value="Peptidase_M1"/>
    <property type="match status" value="1"/>
</dbReference>
<keyword evidence="3" id="KW-1185">Reference proteome</keyword>
<evidence type="ECO:0000259" key="1">
    <source>
        <dbReference type="Pfam" id="PF01433"/>
    </source>
</evidence>
<comment type="caution">
    <text evidence="2">The sequence shown here is derived from an EMBL/GenBank/DDBJ whole genome shotgun (WGS) entry which is preliminary data.</text>
</comment>
<reference evidence="2" key="1">
    <citation type="submission" date="2023-06" db="EMBL/GenBank/DDBJ databases">
        <authorList>
            <person name="Delattre M."/>
        </authorList>
    </citation>
    <scope>NUCLEOTIDE SEQUENCE</scope>
    <source>
        <strain evidence="2">AF72</strain>
    </source>
</reference>
<dbReference type="Proteomes" id="UP001177023">
    <property type="component" value="Unassembled WGS sequence"/>
</dbReference>
<sequence length="372" mass="43230">MSPHLFTFLITKYPKFTKIAKTGQELNIYSTNPSKAEALLQMLTDSFDYLATIFKPAYPLSKLDIFLEPSIGWAMEHWGLIVYGGNPDRSIMQHLVAHQWFGNLVSPSAWKHAWLSEGFATYWEKQVAKEAPATFERELYIVIDNDRGLVPMVLEPFVTLRDLERYPWLRYEKGACLLKMIEGMIGQQPLIDAMNKYLEKYQYEAVETSLFFDELLSAFDKIRDKMDGISIQELGKQWTTQPGIPTISVRKGNGSFVLTQSSYYKSTTKWDIPIFLYDPHYCTGPGMNETVTFQFFKKEMTELHVATDMADEMMTYLETRHNYPCPPAHRARHLLSDLKRDRNGTIVKRALDLLNNKHKEFQDSLVKPFFRR</sequence>
<dbReference type="GO" id="GO:0070006">
    <property type="term" value="F:metalloaminopeptidase activity"/>
    <property type="evidence" value="ECO:0007669"/>
    <property type="project" value="TreeGrafter"/>
</dbReference>
<dbReference type="GO" id="GO:0005737">
    <property type="term" value="C:cytoplasm"/>
    <property type="evidence" value="ECO:0007669"/>
    <property type="project" value="TreeGrafter"/>
</dbReference>
<evidence type="ECO:0000313" key="2">
    <source>
        <dbReference type="EMBL" id="CAJ0562060.1"/>
    </source>
</evidence>
<dbReference type="PANTHER" id="PTHR11533:SF299">
    <property type="entry name" value="AMINOPEPTIDASE"/>
    <property type="match status" value="1"/>
</dbReference>
<protein>
    <recommendedName>
        <fullName evidence="1">Peptidase M1 membrane alanine aminopeptidase domain-containing protein</fullName>
    </recommendedName>
</protein>
<dbReference type="AlphaFoldDB" id="A0AA36C7P5"/>
<proteinExistence type="predicted"/>
<evidence type="ECO:0000313" key="3">
    <source>
        <dbReference type="Proteomes" id="UP001177023"/>
    </source>
</evidence>
<dbReference type="Gene3D" id="1.10.390.10">
    <property type="entry name" value="Neutral Protease Domain 2"/>
    <property type="match status" value="1"/>
</dbReference>
<dbReference type="GO" id="GO:0016020">
    <property type="term" value="C:membrane"/>
    <property type="evidence" value="ECO:0007669"/>
    <property type="project" value="TreeGrafter"/>
</dbReference>
<dbReference type="InterPro" id="IPR050344">
    <property type="entry name" value="Peptidase_M1_aminopeptidases"/>
</dbReference>
<dbReference type="GO" id="GO:0006508">
    <property type="term" value="P:proteolysis"/>
    <property type="evidence" value="ECO:0007669"/>
    <property type="project" value="TreeGrafter"/>
</dbReference>
<dbReference type="GO" id="GO:0008270">
    <property type="term" value="F:zinc ion binding"/>
    <property type="evidence" value="ECO:0007669"/>
    <property type="project" value="InterPro"/>
</dbReference>
<dbReference type="InterPro" id="IPR027268">
    <property type="entry name" value="Peptidase_M4/M1_CTD_sf"/>
</dbReference>
<dbReference type="InterPro" id="IPR014782">
    <property type="entry name" value="Peptidase_M1_dom"/>
</dbReference>
<accession>A0AA36C7P5</accession>
<dbReference type="GO" id="GO:0005615">
    <property type="term" value="C:extracellular space"/>
    <property type="evidence" value="ECO:0007669"/>
    <property type="project" value="TreeGrafter"/>
</dbReference>
<dbReference type="GO" id="GO:0042277">
    <property type="term" value="F:peptide binding"/>
    <property type="evidence" value="ECO:0007669"/>
    <property type="project" value="TreeGrafter"/>
</dbReference>
<dbReference type="EMBL" id="CATQJA010000612">
    <property type="protein sequence ID" value="CAJ0562060.1"/>
    <property type="molecule type" value="Genomic_DNA"/>
</dbReference>
<name>A0AA36C7P5_9BILA</name>